<evidence type="ECO:0000313" key="3">
    <source>
        <dbReference type="EMBL" id="ORY75274.1"/>
    </source>
</evidence>
<keyword evidence="1" id="KW-0677">Repeat</keyword>
<dbReference type="Proteomes" id="UP000193920">
    <property type="component" value="Unassembled WGS sequence"/>
</dbReference>
<dbReference type="OrthoDB" id="428850at2759"/>
<accession>A0A1Y2EVI0</accession>
<evidence type="ECO:0008006" key="5">
    <source>
        <dbReference type="Google" id="ProtNLM"/>
    </source>
</evidence>
<evidence type="ECO:0000256" key="1">
    <source>
        <dbReference type="ARBA" id="ARBA00022737"/>
    </source>
</evidence>
<sequence>MDRISVIIKKLEYKINKFINNNIINLRTSIVGTDLCLESELYKNLLSIIVNDNIYEDKEFTISILSLFIELLQNSKARAIVIEQNGIPIFRNQKSIADFQFHVYIDAILNTLLDLENLEKDTLLQTIQKKYYSNYDLNQSTLKENNFKETDKREQNILNSKINNEYNYQEYNKNSSEQLKFNFIKRENTENYNIPKFNNNNIYINNKINSDKLNNSGNDNNINNTYYQSMPNSFSLKDRSWTQKKAINNNSYPAPLSITNSIITYNTVELNESDNNIINEFSSMLTSLIIQEEEEKAIVGGLDPRSISRLEQSLKYIDILLVEWSKEFKLMINFSDLNYKDSKNLNTLSKNKDDFNDIYINNFKSKDNSNANMPTNNNYNDDYSISIPYACHELFSVLVPFIRFPEYIDKIIAIIYKLIPYLSFYIELVINLSTTNDKYLLFENTVLYYVSLILEIIGYYSEGDEYYINQWNELLNIELNYEYNSLDGTNMSRFNYCNSTNTNINNENKIEGIEYENKLEQKAMFSNIIFNREILIKLILDLLCNFINIKNHDAYSTIFWNAISYIINIPSSHGIPSTLVYKLFNSNNIQDNELNLLIHFINHPQVWVKKHILFELMQIEKNKSIVDSLKFNNFHSVLAKNFDILIFIINYGLQDSDMQVRQLTKLFLKYFINSDSGSQNLYNLILWLQIYNDDDIHSLALVAFDKIKNKCNFNKRMLLWLRMLYYKDEKIRKKGFSIIDELFTDIKELSNNIPQPWNIYYFKNTDIDILEKELEELDNVVFKKINVTDTILKTQILKTKALLKDESSLKKNMEELLNIMINIQNVNIKMKEDSVKEISIFIVDVVVDYSDVLFNNELIAKIFLKIILLVLKCQNNKSLFLSKNFDIDINSQFLKNLIILSFHPKQSICYLIAKSLSYILFKPDDYQLYSKDRNIISNDELNDMINVNNNLLPVQVVNSYNNYNENIKSVNIFNYRNNEDLNCQSLQKIWEILIDYRHTMLYRNNSFPKENIFVYKNEINLKNLFKSKNHMEFFENLDTICKCCYCTRDFEILPKDNILNILKKFLSVPPATAQDAELLSAILLFLSKFYINNVNMNQFNFHINNYIHHTVYDVFKNCCDIILSQENDINENQDGDNESKEIDEVCASTLLSNIVIFIQSFLSCLSSTKSQILMDNNSTLSFNKYTNLVIQYIIKLCQKNEKFTEMFNQQFYWSLYCLLEFLLLPNLISNISIDNINSLIKVLIGKCRDIQVNNIEQDVQKTYYLLFENLRLISYYLLDIHISMKYEINWEKYWLNENGYLLWLITGMRSENQKIKSLSYGILANIIPYKGSYKYICLQAPQFIDLAFELLIKPETDKLLKKELLSVINNFLVSFDDKIYKNYTYNTYGIEDINNVGDESAIGFIDESQQKQLEILFVKSGFFSNLKLLINNHGNSIAYKISLIELLLNVAQKFRSVLIETILNQELWEDLLSLLIIPIFNISKRNEKIHYSMSYQFFYYYQSNYDNIYLLIYTVLKLLLIILYDNEELEYKLTANTTFVSKLQNIFIFVNAYLCGYEIDEGNLNSINNEGSNIGKLDKFQCQVIRLSSLLLGNSIQQCMKNSQKVLFIKKSFLTSDIQISLINIICEMIIYQNGLENKKSATYLLARLLSYYYESNKINKELNDLLNSTIIHHQGCSIGYYLCRELYSQLINDNLHDNDVYKESLNISLKLLLMCCQSAKKYLIEENNYKFSETNQKKIALYVSILRYSLLDSKEVKVK</sequence>
<organism evidence="3 4">
    <name type="scientific">Neocallimastix californiae</name>
    <dbReference type="NCBI Taxonomy" id="1754190"/>
    <lineage>
        <taxon>Eukaryota</taxon>
        <taxon>Fungi</taxon>
        <taxon>Fungi incertae sedis</taxon>
        <taxon>Chytridiomycota</taxon>
        <taxon>Chytridiomycota incertae sedis</taxon>
        <taxon>Neocallimastigomycetes</taxon>
        <taxon>Neocallimastigales</taxon>
        <taxon>Neocallimastigaceae</taxon>
        <taxon>Neocallimastix</taxon>
    </lineage>
</organism>
<keyword evidence="4" id="KW-1185">Reference proteome</keyword>
<gene>
    <name evidence="3" type="ORF">LY90DRAFT_502285</name>
</gene>
<name>A0A1Y2EVI0_9FUNG</name>
<dbReference type="GO" id="GO:0003723">
    <property type="term" value="F:RNA binding"/>
    <property type="evidence" value="ECO:0007669"/>
    <property type="project" value="InterPro"/>
</dbReference>
<evidence type="ECO:0000313" key="4">
    <source>
        <dbReference type="Proteomes" id="UP000193920"/>
    </source>
</evidence>
<evidence type="ECO:0000256" key="2">
    <source>
        <dbReference type="PROSITE-ProRule" id="PRU00317"/>
    </source>
</evidence>
<feature type="repeat" description="Pumilio" evidence="2">
    <location>
        <begin position="1171"/>
        <end position="1208"/>
    </location>
</feature>
<proteinExistence type="predicted"/>
<comment type="caution">
    <text evidence="3">The sequence shown here is derived from an EMBL/GenBank/DDBJ whole genome shotgun (WGS) entry which is preliminary data.</text>
</comment>
<dbReference type="STRING" id="1754190.A0A1Y2EVI0"/>
<dbReference type="PROSITE" id="PS50302">
    <property type="entry name" value="PUM"/>
    <property type="match status" value="1"/>
</dbReference>
<reference evidence="3 4" key="1">
    <citation type="submission" date="2016-08" db="EMBL/GenBank/DDBJ databases">
        <title>A Parts List for Fungal Cellulosomes Revealed by Comparative Genomics.</title>
        <authorList>
            <consortium name="DOE Joint Genome Institute"/>
            <person name="Haitjema C.H."/>
            <person name="Gilmore S.P."/>
            <person name="Henske J.K."/>
            <person name="Solomon K.V."/>
            <person name="De Groot R."/>
            <person name="Kuo A."/>
            <person name="Mondo S.J."/>
            <person name="Salamov A.A."/>
            <person name="Labutti K."/>
            <person name="Zhao Z."/>
            <person name="Chiniquy J."/>
            <person name="Barry K."/>
            <person name="Brewer H.M."/>
            <person name="Purvine S.O."/>
            <person name="Wright A.T."/>
            <person name="Boxma B."/>
            <person name="Van Alen T."/>
            <person name="Hackstein J.H."/>
            <person name="Baker S.E."/>
            <person name="Grigoriev I.V."/>
            <person name="O'Malley M.A."/>
        </authorList>
    </citation>
    <scope>NUCLEOTIDE SEQUENCE [LARGE SCALE GENOMIC DNA]</scope>
    <source>
        <strain evidence="3 4">G1</strain>
    </source>
</reference>
<protein>
    <recommendedName>
        <fullName evidence="5">Rotatin N-terminal domain-containing protein</fullName>
    </recommendedName>
</protein>
<dbReference type="EMBL" id="MCOG01000026">
    <property type="protein sequence ID" value="ORY75274.1"/>
    <property type="molecule type" value="Genomic_DNA"/>
</dbReference>
<dbReference type="InterPro" id="IPR001313">
    <property type="entry name" value="Pumilio_RNA-bd_rpt"/>
</dbReference>